<dbReference type="AlphaFoldDB" id="A0AAU7X638"/>
<feature type="transmembrane region" description="Helical" evidence="1">
    <location>
        <begin position="37"/>
        <end position="56"/>
    </location>
</feature>
<protein>
    <submittedName>
        <fullName evidence="3">Uncharacterized protein</fullName>
    </submittedName>
</protein>
<accession>A0AAU7X638</accession>
<keyword evidence="1" id="KW-0472">Membrane</keyword>
<keyword evidence="2" id="KW-0732">Signal</keyword>
<organism evidence="3">
    <name type="scientific">Methyloraptor flagellatus</name>
    <dbReference type="NCBI Taxonomy" id="3162530"/>
    <lineage>
        <taxon>Bacteria</taxon>
        <taxon>Pseudomonadati</taxon>
        <taxon>Pseudomonadota</taxon>
        <taxon>Alphaproteobacteria</taxon>
        <taxon>Hyphomicrobiales</taxon>
        <taxon>Ancalomicrobiaceae</taxon>
        <taxon>Methyloraptor</taxon>
    </lineage>
</organism>
<feature type="signal peptide" evidence="2">
    <location>
        <begin position="1"/>
        <end position="27"/>
    </location>
</feature>
<keyword evidence="1" id="KW-0812">Transmembrane</keyword>
<gene>
    <name evidence="3" type="ORF">ABS361_14475</name>
</gene>
<evidence type="ECO:0000256" key="1">
    <source>
        <dbReference type="SAM" id="Phobius"/>
    </source>
</evidence>
<proteinExistence type="predicted"/>
<evidence type="ECO:0000313" key="3">
    <source>
        <dbReference type="EMBL" id="XBY43295.1"/>
    </source>
</evidence>
<reference evidence="3" key="1">
    <citation type="submission" date="2024-06" db="EMBL/GenBank/DDBJ databases">
        <title>Methylostella associata gen. nov., sp. nov., a novel Ancalomicrobiaceae-affiliated facultatively methylotrophic bacteria that feed on methanotrophs of the genus Methylococcus.</title>
        <authorList>
            <person name="Saltykova V."/>
            <person name="Danilova O.V."/>
            <person name="Oshkin I.Y."/>
            <person name="Belova S.E."/>
            <person name="Pimenov N.V."/>
            <person name="Dedysh S.N."/>
        </authorList>
    </citation>
    <scope>NUCLEOTIDE SEQUENCE</scope>
    <source>
        <strain evidence="3">S20</strain>
    </source>
</reference>
<sequence length="86" mass="9045">MKKIATAAVAFATLATVAVGSATQAEAHHWHRHGYGYGGGAVAAGLVGGLILGGVITQASAPRRCYTRVVGYDRWGNEVVRRSCRY</sequence>
<name>A0AAU7X638_9HYPH</name>
<dbReference type="EMBL" id="CP158568">
    <property type="protein sequence ID" value="XBY43295.1"/>
    <property type="molecule type" value="Genomic_DNA"/>
</dbReference>
<dbReference type="RefSeq" id="WP_407048394.1">
    <property type="nucleotide sequence ID" value="NZ_CP158568.1"/>
</dbReference>
<dbReference type="KEGG" id="mflg:ABS361_14475"/>
<evidence type="ECO:0000256" key="2">
    <source>
        <dbReference type="SAM" id="SignalP"/>
    </source>
</evidence>
<feature type="chain" id="PRO_5043425780" evidence="2">
    <location>
        <begin position="28"/>
        <end position="86"/>
    </location>
</feature>
<keyword evidence="1" id="KW-1133">Transmembrane helix</keyword>